<proteinExistence type="predicted"/>
<evidence type="ECO:0000256" key="1">
    <source>
        <dbReference type="SAM" id="MobiDB-lite"/>
    </source>
</evidence>
<name>A0A916RC10_9HYPH</name>
<feature type="region of interest" description="Disordered" evidence="1">
    <location>
        <begin position="1"/>
        <end position="25"/>
    </location>
</feature>
<dbReference type="EMBL" id="BMKB01000003">
    <property type="protein sequence ID" value="GGA51132.1"/>
    <property type="molecule type" value="Genomic_DNA"/>
</dbReference>
<gene>
    <name evidence="2" type="ORF">GCM10011499_21430</name>
</gene>
<evidence type="ECO:0000313" key="3">
    <source>
        <dbReference type="Proteomes" id="UP000596977"/>
    </source>
</evidence>
<dbReference type="AlphaFoldDB" id="A0A916RC10"/>
<organism evidence="2 3">
    <name type="scientific">Pelagibacterium lentulum</name>
    <dbReference type="NCBI Taxonomy" id="2029865"/>
    <lineage>
        <taxon>Bacteria</taxon>
        <taxon>Pseudomonadati</taxon>
        <taxon>Pseudomonadota</taxon>
        <taxon>Alphaproteobacteria</taxon>
        <taxon>Hyphomicrobiales</taxon>
        <taxon>Devosiaceae</taxon>
        <taxon>Pelagibacterium</taxon>
    </lineage>
</organism>
<sequence>MIPPSFPLSQRSRRSRETEPPWKKTCTTPLFGYGVPKVRGRPTDWLIDLEQAFDEWEYYNLRGRDGRRQRAASTD</sequence>
<evidence type="ECO:0000313" key="2">
    <source>
        <dbReference type="EMBL" id="GGA51132.1"/>
    </source>
</evidence>
<keyword evidence="3" id="KW-1185">Reference proteome</keyword>
<accession>A0A916RC10</accession>
<comment type="caution">
    <text evidence="2">The sequence shown here is derived from an EMBL/GenBank/DDBJ whole genome shotgun (WGS) entry which is preliminary data.</text>
</comment>
<dbReference type="Proteomes" id="UP000596977">
    <property type="component" value="Unassembled WGS sequence"/>
</dbReference>
<protein>
    <submittedName>
        <fullName evidence="2">Uncharacterized protein</fullName>
    </submittedName>
</protein>
<reference evidence="2 3" key="1">
    <citation type="journal article" date="2014" name="Int. J. Syst. Evol. Microbiol.">
        <title>Complete genome sequence of Corynebacterium casei LMG S-19264T (=DSM 44701T), isolated from a smear-ripened cheese.</title>
        <authorList>
            <consortium name="US DOE Joint Genome Institute (JGI-PGF)"/>
            <person name="Walter F."/>
            <person name="Albersmeier A."/>
            <person name="Kalinowski J."/>
            <person name="Ruckert C."/>
        </authorList>
    </citation>
    <scope>NUCLEOTIDE SEQUENCE [LARGE SCALE GENOMIC DNA]</scope>
    <source>
        <strain evidence="2 3">CGMCC 1.15896</strain>
    </source>
</reference>